<organism evidence="2 3">
    <name type="scientific">Oceanitalea stevensii</name>
    <dbReference type="NCBI Taxonomy" id="2763072"/>
    <lineage>
        <taxon>Bacteria</taxon>
        <taxon>Bacillati</taxon>
        <taxon>Actinomycetota</taxon>
        <taxon>Actinomycetes</taxon>
        <taxon>Micrococcales</taxon>
        <taxon>Bogoriellaceae</taxon>
        <taxon>Georgenia</taxon>
    </lineage>
</organism>
<dbReference type="EMBL" id="JACSPO010000006">
    <property type="protein sequence ID" value="MBD8062932.1"/>
    <property type="molecule type" value="Genomic_DNA"/>
</dbReference>
<dbReference type="Gene3D" id="3.40.50.10170">
    <property type="match status" value="1"/>
</dbReference>
<keyword evidence="3" id="KW-1185">Reference proteome</keyword>
<dbReference type="Proteomes" id="UP000661894">
    <property type="component" value="Unassembled WGS sequence"/>
</dbReference>
<comment type="caution">
    <text evidence="2">The sequence shown here is derived from an EMBL/GenBank/DDBJ whole genome shotgun (WGS) entry which is preliminary data.</text>
</comment>
<evidence type="ECO:0000313" key="2">
    <source>
        <dbReference type="EMBL" id="MBD8062932.1"/>
    </source>
</evidence>
<evidence type="ECO:0000256" key="1">
    <source>
        <dbReference type="ARBA" id="ARBA00023121"/>
    </source>
</evidence>
<dbReference type="Gene3D" id="3.30.1180.10">
    <property type="match status" value="1"/>
</dbReference>
<evidence type="ECO:0000313" key="3">
    <source>
        <dbReference type="Proteomes" id="UP000661894"/>
    </source>
</evidence>
<name>A0ABR8Z3L0_9MICO</name>
<reference evidence="2 3" key="1">
    <citation type="submission" date="2020-08" db="EMBL/GenBank/DDBJ databases">
        <title>A Genomic Blueprint of the Chicken Gut Microbiome.</title>
        <authorList>
            <person name="Gilroy R."/>
            <person name="Ravi A."/>
            <person name="Getino M."/>
            <person name="Pursley I."/>
            <person name="Horton D.L."/>
            <person name="Alikhan N.-F."/>
            <person name="Baker D."/>
            <person name="Gharbi K."/>
            <person name="Hall N."/>
            <person name="Watson M."/>
            <person name="Adriaenssens E.M."/>
            <person name="Foster-Nyarko E."/>
            <person name="Jarju S."/>
            <person name="Secka A."/>
            <person name="Antonio M."/>
            <person name="Oren A."/>
            <person name="Chaudhuri R."/>
            <person name="La Ragione R.M."/>
            <person name="Hildebrand F."/>
            <person name="Pallen M.J."/>
        </authorList>
    </citation>
    <scope>NUCLEOTIDE SEQUENCE [LARGE SCALE GENOMIC DNA]</scope>
    <source>
        <strain evidence="2 3">Sa1BUA1</strain>
    </source>
</reference>
<protein>
    <submittedName>
        <fullName evidence="2">DegV family protein</fullName>
    </submittedName>
</protein>
<dbReference type="InterPro" id="IPR003797">
    <property type="entry name" value="DegV"/>
</dbReference>
<dbReference type="PROSITE" id="PS51482">
    <property type="entry name" value="DEGV"/>
    <property type="match status" value="1"/>
</dbReference>
<dbReference type="PANTHER" id="PTHR33434">
    <property type="entry name" value="DEGV DOMAIN-CONTAINING PROTEIN DR_1986-RELATED"/>
    <property type="match status" value="1"/>
</dbReference>
<accession>A0ABR8Z3L0</accession>
<sequence length="299" mass="29625">MPGVVVLTDSTASLSPETAGRLGIRVVPLRVLLDGADHPDDALSREELAAHLRAGGTATTSGPSRQALADAIAAAVDDGASAVVCVHLSAELSGTVGHARLAAEEVSARRGTPVHVVDTRTVGAGTGFAALAAAERAARGAGADGVLAAARETAARSSVLFAVPDLHHLARGGRIGPARAFLGSALGVRPILALRGGRLAVAETARGAARTQRRIVELAVRAAGGPGAATPRGDGGPVRVAVHHFADTDAADALTAALEQRLTETGARVASIVRSEVTAVVGAHTGPGVVGVALAPAGE</sequence>
<dbReference type="InterPro" id="IPR043168">
    <property type="entry name" value="DegV_C"/>
</dbReference>
<dbReference type="SUPFAM" id="SSF82549">
    <property type="entry name" value="DAK1/DegV-like"/>
    <property type="match status" value="1"/>
</dbReference>
<proteinExistence type="predicted"/>
<keyword evidence="1" id="KW-0446">Lipid-binding</keyword>
<dbReference type="RefSeq" id="WP_251840033.1">
    <property type="nucleotide sequence ID" value="NZ_JACSPO010000006.1"/>
</dbReference>
<dbReference type="PANTHER" id="PTHR33434:SF2">
    <property type="entry name" value="FATTY ACID-BINDING PROTEIN TM_1468"/>
    <property type="match status" value="1"/>
</dbReference>
<gene>
    <name evidence="2" type="ORF">H9624_11440</name>
</gene>
<dbReference type="InterPro" id="IPR050270">
    <property type="entry name" value="DegV_domain_contain"/>
</dbReference>
<dbReference type="NCBIfam" id="TIGR00762">
    <property type="entry name" value="DegV"/>
    <property type="match status" value="1"/>
</dbReference>
<dbReference type="Pfam" id="PF02645">
    <property type="entry name" value="DegV"/>
    <property type="match status" value="1"/>
</dbReference>